<accession>A0A5C4T0G4</accession>
<organism evidence="2 3">
    <name type="scientific">Paenibacillus hemerocallicola</name>
    <dbReference type="NCBI Taxonomy" id="1172614"/>
    <lineage>
        <taxon>Bacteria</taxon>
        <taxon>Bacillati</taxon>
        <taxon>Bacillota</taxon>
        <taxon>Bacilli</taxon>
        <taxon>Bacillales</taxon>
        <taxon>Paenibacillaceae</taxon>
        <taxon>Paenibacillus</taxon>
    </lineage>
</organism>
<feature type="region of interest" description="Disordered" evidence="1">
    <location>
        <begin position="1"/>
        <end position="32"/>
    </location>
</feature>
<evidence type="ECO:0000313" key="3">
    <source>
        <dbReference type="Proteomes" id="UP000307943"/>
    </source>
</evidence>
<dbReference type="RefSeq" id="WP_139606196.1">
    <property type="nucleotide sequence ID" value="NZ_VDCQ01000062.1"/>
</dbReference>
<reference evidence="2 3" key="1">
    <citation type="submission" date="2019-05" db="EMBL/GenBank/DDBJ databases">
        <title>We sequenced the genome of Paenibacillus hemerocallicola KCTC 33185 for further insight into its adaptation and study the phylogeny of Paenibacillus.</title>
        <authorList>
            <person name="Narsing Rao M.P."/>
        </authorList>
    </citation>
    <scope>NUCLEOTIDE SEQUENCE [LARGE SCALE GENOMIC DNA]</scope>
    <source>
        <strain evidence="2 3">KCTC 33185</strain>
    </source>
</reference>
<dbReference type="SUPFAM" id="SSF52266">
    <property type="entry name" value="SGNH hydrolase"/>
    <property type="match status" value="1"/>
</dbReference>
<evidence type="ECO:0000256" key="1">
    <source>
        <dbReference type="SAM" id="MobiDB-lite"/>
    </source>
</evidence>
<dbReference type="EMBL" id="VDCQ01000062">
    <property type="protein sequence ID" value="TNJ62270.1"/>
    <property type="molecule type" value="Genomic_DNA"/>
</dbReference>
<evidence type="ECO:0000313" key="2">
    <source>
        <dbReference type="EMBL" id="TNJ62270.1"/>
    </source>
</evidence>
<name>A0A5C4T0G4_9BACL</name>
<keyword evidence="3" id="KW-1185">Reference proteome</keyword>
<proteinExistence type="predicted"/>
<gene>
    <name evidence="2" type="ORF">FE784_31255</name>
</gene>
<comment type="caution">
    <text evidence="2">The sequence shown here is derived from an EMBL/GenBank/DDBJ whole genome shotgun (WGS) entry which is preliminary data.</text>
</comment>
<sequence length="310" mass="34171">MMGANSSVQGPARGAADGTNVTPTGENYKDLIPLTDLKNGTYRGYEGGLYAGGSNKPSQEYLKIGMESAAKIRPLNAAGKPDDKGIIGMLTVGFSNTTMESQSFIKVSNADPERNPRVVVVDGAVGGRDAIELSDPSMTRYWNEQQGRLDQTKVTPAQVQVIWLKEVVAGDTMQFPQDAERFRDALAKIVRTLKTKFPNLHILYVSSRIYGGYALRNGSQEPWAYEGGFAYKWMIEDWEKGPTPGDPWVAWGPYLWANGTTPRNDGLVWNLQDYVESDRMHPGPSGTSKVASLLSDFFKTDPTAKSWYLK</sequence>
<dbReference type="AlphaFoldDB" id="A0A5C4T0G4"/>
<protein>
    <recommendedName>
        <fullName evidence="4">SGNH/GDSL hydrolase family protein</fullName>
    </recommendedName>
</protein>
<evidence type="ECO:0008006" key="4">
    <source>
        <dbReference type="Google" id="ProtNLM"/>
    </source>
</evidence>
<dbReference type="OrthoDB" id="4021042at2"/>
<dbReference type="Proteomes" id="UP000307943">
    <property type="component" value="Unassembled WGS sequence"/>
</dbReference>